<keyword evidence="12 16" id="KW-0833">Ubl conjugation pathway</keyword>
<proteinExistence type="inferred from homology"/>
<dbReference type="GO" id="GO:0005829">
    <property type="term" value="C:cytosol"/>
    <property type="evidence" value="ECO:0007669"/>
    <property type="project" value="UniProtKB-SubCell"/>
</dbReference>
<evidence type="ECO:0000256" key="1">
    <source>
        <dbReference type="ARBA" id="ARBA00000900"/>
    </source>
</evidence>
<keyword evidence="9 16" id="KW-0479">Metal-binding</keyword>
<organism evidence="19 20">
    <name type="scientific">Cichlidogyrus casuarinus</name>
    <dbReference type="NCBI Taxonomy" id="1844966"/>
    <lineage>
        <taxon>Eukaryota</taxon>
        <taxon>Metazoa</taxon>
        <taxon>Spiralia</taxon>
        <taxon>Lophotrochozoa</taxon>
        <taxon>Platyhelminthes</taxon>
        <taxon>Monogenea</taxon>
        <taxon>Monopisthocotylea</taxon>
        <taxon>Dactylogyridea</taxon>
        <taxon>Ancyrocephalidae</taxon>
        <taxon>Cichlidogyrus</taxon>
    </lineage>
</organism>
<dbReference type="Gene3D" id="3.30.40.10">
    <property type="entry name" value="Zinc/RING finger domain, C3HC4 (zinc finger)"/>
    <property type="match status" value="1"/>
</dbReference>
<feature type="domain" description="RING-type" evidence="18">
    <location>
        <begin position="439"/>
        <end position="486"/>
    </location>
</feature>
<evidence type="ECO:0000256" key="11">
    <source>
        <dbReference type="ARBA" id="ARBA00022771"/>
    </source>
</evidence>
<dbReference type="InterPro" id="IPR011016">
    <property type="entry name" value="Znf_RING-CH"/>
</dbReference>
<name>A0ABD2QDU8_9PLAT</name>
<evidence type="ECO:0000256" key="3">
    <source>
        <dbReference type="ARBA" id="ARBA00004906"/>
    </source>
</evidence>
<dbReference type="GO" id="GO:1990116">
    <property type="term" value="P:ribosome-associated ubiquitin-dependent protein catabolic process"/>
    <property type="evidence" value="ECO:0007669"/>
    <property type="project" value="UniProtKB-UniRule"/>
</dbReference>
<evidence type="ECO:0000256" key="9">
    <source>
        <dbReference type="ARBA" id="ARBA00022723"/>
    </source>
</evidence>
<dbReference type="InterPro" id="IPR002219">
    <property type="entry name" value="PKC_DAG/PE"/>
</dbReference>
<feature type="domain" description="Phorbol-ester/DAG-type" evidence="17">
    <location>
        <begin position="425"/>
        <end position="482"/>
    </location>
</feature>
<dbReference type="Proteomes" id="UP001626550">
    <property type="component" value="Unassembled WGS sequence"/>
</dbReference>
<evidence type="ECO:0000259" key="18">
    <source>
        <dbReference type="PROSITE" id="PS50089"/>
    </source>
</evidence>
<accession>A0ABD2QDU8</accession>
<keyword evidence="10" id="KW-0677">Repeat</keyword>
<dbReference type="CDD" id="cd16491">
    <property type="entry name" value="RING-CH-C4HC3_LTN1"/>
    <property type="match status" value="1"/>
</dbReference>
<dbReference type="SMART" id="SM00744">
    <property type="entry name" value="RINGv"/>
    <property type="match status" value="1"/>
</dbReference>
<dbReference type="AlphaFoldDB" id="A0ABD2QDU8"/>
<comment type="caution">
    <text evidence="19">The sequence shown here is derived from an EMBL/GenBank/DDBJ whole genome shotgun (WGS) entry which is preliminary data.</text>
</comment>
<keyword evidence="19" id="KW-0378">Hydrolase</keyword>
<evidence type="ECO:0000259" key="17">
    <source>
        <dbReference type="PROSITE" id="PS50081"/>
    </source>
</evidence>
<dbReference type="Pfam" id="PF23009">
    <property type="entry name" value="UBC_like"/>
    <property type="match status" value="1"/>
</dbReference>
<evidence type="ECO:0000256" key="6">
    <source>
        <dbReference type="ARBA" id="ARBA00017157"/>
    </source>
</evidence>
<evidence type="ECO:0000256" key="4">
    <source>
        <dbReference type="ARBA" id="ARBA00007997"/>
    </source>
</evidence>
<dbReference type="InterPro" id="IPR039795">
    <property type="entry name" value="LTN1/Rkr1"/>
</dbReference>
<evidence type="ECO:0000256" key="12">
    <source>
        <dbReference type="ARBA" id="ARBA00022786"/>
    </source>
</evidence>
<comment type="subcellular location">
    <subcellularLocation>
        <location evidence="2">Cytoplasm</location>
        <location evidence="2">Cytosol</location>
    </subcellularLocation>
</comment>
<dbReference type="PROSITE" id="PS50081">
    <property type="entry name" value="ZF_DAG_PE_2"/>
    <property type="match status" value="1"/>
</dbReference>
<evidence type="ECO:0000313" key="19">
    <source>
        <dbReference type="EMBL" id="KAL3317725.1"/>
    </source>
</evidence>
<sequence length="499" mass="56705">MSFDFALKLLSLSPQQPGQLLGHILLTKLLRSISQSGKRVSDIFYRSMPNAFISLLSGQFEEYLEAIFYSDHALINWGSDPLDPVLELGEERCPSSHQAILSYLLAWDSLFTMLSSAKPSNRARLLNMLLKGPASYCFDRLMLVLGQVMPPAPLIGHLLVKPCPLDLDPRLMIQSASRTKAFLLTTGILASSKKSRRGKIKRIADLTTCNDIAWDDIFNCVDPLVQLPKRRSFAELSHLSVQLLRRLLFEFPAMIRDWHVSLSSVERSQLCVESPLAGRPGLTKQFGIQFEKMVTRHFTKFVGRLSITLVQQLALKQQDINEVQASGGLLSSLANMVGGLQSKERTISVKTRLNTLEILTTYYVSDDHSLEMIIQLPEKYPLETVQLQSGRRKGLSCDQWRSWLHQLSLFLNHQNGSILEGIKLWHRNIRKKFDGIEECAICYSIVNNKNFTLPKMQCRVCKKIFHHSCMYRWFSSSRNPTCPMCRNLFFASSFTPDSS</sequence>
<evidence type="ECO:0000256" key="8">
    <source>
        <dbReference type="ARBA" id="ARBA00022679"/>
    </source>
</evidence>
<gene>
    <name evidence="19" type="primary">UFSP2_1</name>
    <name evidence="19" type="ORF">Ciccas_003618</name>
</gene>
<comment type="function">
    <text evidence="16">E3 ubiquitin-protein ligase. Component of the ribosome quality control complex (RQC), a ribosome-associated complex that mediates ubiquitination and extraction of incompletely synthesized nascent chains for proteasomal degradation.</text>
</comment>
<dbReference type="PROSITE" id="PS50089">
    <property type="entry name" value="ZF_RING_2"/>
    <property type="match status" value="1"/>
</dbReference>
<dbReference type="GO" id="GO:0061630">
    <property type="term" value="F:ubiquitin protein ligase activity"/>
    <property type="evidence" value="ECO:0007669"/>
    <property type="project" value="UniProtKB-UniRule"/>
</dbReference>
<keyword evidence="20" id="KW-1185">Reference proteome</keyword>
<dbReference type="InterPro" id="IPR001841">
    <property type="entry name" value="Znf_RING"/>
</dbReference>
<keyword evidence="8 16" id="KW-0808">Transferase</keyword>
<dbReference type="FunFam" id="3.30.40.10:FF:000038">
    <property type="entry name" value="E3 ubiquitin-protein ligase listerin"/>
    <property type="match status" value="1"/>
</dbReference>
<comment type="similarity">
    <text evidence="4 16">Belongs to the LTN1 family.</text>
</comment>
<keyword evidence="19" id="KW-0645">Protease</keyword>
<evidence type="ECO:0000256" key="15">
    <source>
        <dbReference type="PROSITE-ProRule" id="PRU00175"/>
    </source>
</evidence>
<keyword evidence="11 15" id="KW-0863">Zinc-finger</keyword>
<dbReference type="InterPro" id="IPR013083">
    <property type="entry name" value="Znf_RING/FYVE/PHD"/>
</dbReference>
<dbReference type="PANTHER" id="PTHR12389">
    <property type="entry name" value="ZINC FINGER PROTEIN 294"/>
    <property type="match status" value="1"/>
</dbReference>
<evidence type="ECO:0000256" key="7">
    <source>
        <dbReference type="ARBA" id="ARBA00022490"/>
    </source>
</evidence>
<evidence type="ECO:0000256" key="14">
    <source>
        <dbReference type="ARBA" id="ARBA00032366"/>
    </source>
</evidence>
<evidence type="ECO:0000256" key="10">
    <source>
        <dbReference type="ARBA" id="ARBA00022737"/>
    </source>
</evidence>
<dbReference type="GO" id="GO:0008233">
    <property type="term" value="F:peptidase activity"/>
    <property type="evidence" value="ECO:0007669"/>
    <property type="project" value="UniProtKB-KW"/>
</dbReference>
<dbReference type="GO" id="GO:0072344">
    <property type="term" value="P:rescue of stalled ribosome"/>
    <property type="evidence" value="ECO:0007669"/>
    <property type="project" value="UniProtKB-UniRule"/>
</dbReference>
<evidence type="ECO:0000256" key="16">
    <source>
        <dbReference type="RuleBase" id="RU367090"/>
    </source>
</evidence>
<dbReference type="GO" id="GO:0008270">
    <property type="term" value="F:zinc ion binding"/>
    <property type="evidence" value="ECO:0007669"/>
    <property type="project" value="UniProtKB-KW"/>
</dbReference>
<dbReference type="GO" id="GO:1990112">
    <property type="term" value="C:RQC complex"/>
    <property type="evidence" value="ECO:0007669"/>
    <property type="project" value="UniProtKB-UniRule"/>
</dbReference>
<comment type="pathway">
    <text evidence="3 16">Protein modification; protein ubiquitination.</text>
</comment>
<keyword evidence="7" id="KW-0963">Cytoplasm</keyword>
<dbReference type="InterPro" id="IPR039804">
    <property type="entry name" value="RING-CH-C4HC3_LTN1"/>
</dbReference>
<keyword evidence="13 16" id="KW-0862">Zinc</keyword>
<dbReference type="Pfam" id="PF13639">
    <property type="entry name" value="zf-RING_2"/>
    <property type="match status" value="1"/>
</dbReference>
<evidence type="ECO:0000313" key="20">
    <source>
        <dbReference type="Proteomes" id="UP001626550"/>
    </source>
</evidence>
<dbReference type="InterPro" id="IPR054478">
    <property type="entry name" value="LTN1_UBC"/>
</dbReference>
<dbReference type="SUPFAM" id="SSF57850">
    <property type="entry name" value="RING/U-box"/>
    <property type="match status" value="1"/>
</dbReference>
<evidence type="ECO:0000256" key="2">
    <source>
        <dbReference type="ARBA" id="ARBA00004514"/>
    </source>
</evidence>
<comment type="subunit">
    <text evidence="16">Component of the ribosome quality control complex (RQC).</text>
</comment>
<evidence type="ECO:0000256" key="5">
    <source>
        <dbReference type="ARBA" id="ARBA00012483"/>
    </source>
</evidence>
<reference evidence="19 20" key="1">
    <citation type="submission" date="2024-11" db="EMBL/GenBank/DDBJ databases">
        <title>Adaptive evolution of stress response genes in parasites aligns with host niche diversity.</title>
        <authorList>
            <person name="Hahn C."/>
            <person name="Resl P."/>
        </authorList>
    </citation>
    <scope>NUCLEOTIDE SEQUENCE [LARGE SCALE GENOMIC DNA]</scope>
    <source>
        <strain evidence="19">EGGRZ-B1_66</strain>
        <tissue evidence="19">Body</tissue>
    </source>
</reference>
<dbReference type="PANTHER" id="PTHR12389:SF0">
    <property type="entry name" value="E3 UBIQUITIN-PROTEIN LIGASE LISTERIN"/>
    <property type="match status" value="1"/>
</dbReference>
<dbReference type="EC" id="2.3.2.27" evidence="5 16"/>
<dbReference type="EMBL" id="JBJKFK010000339">
    <property type="protein sequence ID" value="KAL3317725.1"/>
    <property type="molecule type" value="Genomic_DNA"/>
</dbReference>
<comment type="catalytic activity">
    <reaction evidence="1 16">
        <text>S-ubiquitinyl-[E2 ubiquitin-conjugating enzyme]-L-cysteine + [acceptor protein]-L-lysine = [E2 ubiquitin-conjugating enzyme]-L-cysteine + N(6)-ubiquitinyl-[acceptor protein]-L-lysine.</text>
        <dbReference type="EC" id="2.3.2.27"/>
    </reaction>
</comment>
<evidence type="ECO:0000256" key="13">
    <source>
        <dbReference type="ARBA" id="ARBA00022833"/>
    </source>
</evidence>
<protein>
    <recommendedName>
        <fullName evidence="6 16">E3 ubiquitin-protein ligase listerin</fullName>
        <ecNumber evidence="5 16">2.3.2.27</ecNumber>
    </recommendedName>
    <alternativeName>
        <fullName evidence="14 16">RING-type E3 ubiquitin transferase listerin</fullName>
    </alternativeName>
</protein>